<proteinExistence type="predicted"/>
<feature type="domain" description="DUF202" evidence="6">
    <location>
        <begin position="7"/>
        <end position="72"/>
    </location>
</feature>
<gene>
    <name evidence="7" type="ORF">AB1207_07880</name>
</gene>
<keyword evidence="4 5" id="KW-0472">Membrane</keyword>
<dbReference type="EMBL" id="JBFNQN010000005">
    <property type="protein sequence ID" value="MEW9264662.1"/>
    <property type="molecule type" value="Genomic_DNA"/>
</dbReference>
<sequence length="118" mass="11697">MTGRFDAGLQPERTALAWRRTALAVLVGSALLGRLLAPRFGTAALVLAVAGCGAGAALHVAAGARGRRTVRALLRDGHLRAGPGAGLLAATAGVAVLLGVSATVLVLSATHSGILTSR</sequence>
<organism evidence="7 8">
    <name type="scientific">Kineococcus endophyticus</name>
    <dbReference type="NCBI Taxonomy" id="1181883"/>
    <lineage>
        <taxon>Bacteria</taxon>
        <taxon>Bacillati</taxon>
        <taxon>Actinomycetota</taxon>
        <taxon>Actinomycetes</taxon>
        <taxon>Kineosporiales</taxon>
        <taxon>Kineosporiaceae</taxon>
        <taxon>Kineococcus</taxon>
    </lineage>
</organism>
<evidence type="ECO:0000256" key="4">
    <source>
        <dbReference type="ARBA" id="ARBA00023136"/>
    </source>
</evidence>
<comment type="subcellular location">
    <subcellularLocation>
        <location evidence="1">Endomembrane system</location>
        <topology evidence="1">Multi-pass membrane protein</topology>
    </subcellularLocation>
</comment>
<comment type="caution">
    <text evidence="7">The sequence shown here is derived from an EMBL/GenBank/DDBJ whole genome shotgun (WGS) entry which is preliminary data.</text>
</comment>
<evidence type="ECO:0000259" key="6">
    <source>
        <dbReference type="Pfam" id="PF02656"/>
    </source>
</evidence>
<dbReference type="Proteomes" id="UP001555826">
    <property type="component" value="Unassembled WGS sequence"/>
</dbReference>
<protein>
    <submittedName>
        <fullName evidence="7">DUF202 domain-containing protein</fullName>
    </submittedName>
</protein>
<keyword evidence="8" id="KW-1185">Reference proteome</keyword>
<dbReference type="InterPro" id="IPR003807">
    <property type="entry name" value="DUF202"/>
</dbReference>
<name>A0ABV3P570_9ACTN</name>
<reference evidence="7 8" key="1">
    <citation type="submission" date="2024-07" db="EMBL/GenBank/DDBJ databases">
        <authorList>
            <person name="Thanompreechachai J."/>
            <person name="Duangmal K."/>
        </authorList>
    </citation>
    <scope>NUCLEOTIDE SEQUENCE [LARGE SCALE GENOMIC DNA]</scope>
    <source>
        <strain evidence="7 8">KCTC 19886</strain>
    </source>
</reference>
<dbReference type="RefSeq" id="WP_367637446.1">
    <property type="nucleotide sequence ID" value="NZ_JBFNQN010000005.1"/>
</dbReference>
<keyword evidence="2 5" id="KW-0812">Transmembrane</keyword>
<accession>A0ABV3P570</accession>
<keyword evidence="3 5" id="KW-1133">Transmembrane helix</keyword>
<evidence type="ECO:0000313" key="8">
    <source>
        <dbReference type="Proteomes" id="UP001555826"/>
    </source>
</evidence>
<evidence type="ECO:0000256" key="2">
    <source>
        <dbReference type="ARBA" id="ARBA00022692"/>
    </source>
</evidence>
<dbReference type="Pfam" id="PF02656">
    <property type="entry name" value="DUF202"/>
    <property type="match status" value="1"/>
</dbReference>
<evidence type="ECO:0000256" key="3">
    <source>
        <dbReference type="ARBA" id="ARBA00022989"/>
    </source>
</evidence>
<feature type="transmembrane region" description="Helical" evidence="5">
    <location>
        <begin position="43"/>
        <end position="64"/>
    </location>
</feature>
<evidence type="ECO:0000256" key="1">
    <source>
        <dbReference type="ARBA" id="ARBA00004127"/>
    </source>
</evidence>
<evidence type="ECO:0000256" key="5">
    <source>
        <dbReference type="SAM" id="Phobius"/>
    </source>
</evidence>
<feature type="transmembrane region" description="Helical" evidence="5">
    <location>
        <begin position="21"/>
        <end position="37"/>
    </location>
</feature>
<feature type="transmembrane region" description="Helical" evidence="5">
    <location>
        <begin position="85"/>
        <end position="109"/>
    </location>
</feature>
<evidence type="ECO:0000313" key="7">
    <source>
        <dbReference type="EMBL" id="MEW9264662.1"/>
    </source>
</evidence>